<dbReference type="InterPro" id="IPR000182">
    <property type="entry name" value="GNAT_dom"/>
</dbReference>
<name>D8U780_VOLCA</name>
<dbReference type="EMBL" id="GL378364">
    <property type="protein sequence ID" value="EFJ44376.1"/>
    <property type="molecule type" value="Genomic_DNA"/>
</dbReference>
<evidence type="ECO:0000259" key="1">
    <source>
        <dbReference type="PROSITE" id="PS51186"/>
    </source>
</evidence>
<dbReference type="PANTHER" id="PTHR47489">
    <property type="entry name" value="ACYL-COA N-ACYLTRANSFERASES (NAT) SUPERFAMILY PROTEIN"/>
    <property type="match status" value="1"/>
</dbReference>
<dbReference type="PANTHER" id="PTHR47489:SF2">
    <property type="entry name" value="GCN5-RELATED N-ACETYLTRANSFERASE 5, CHLOROPLASTIC"/>
    <property type="match status" value="1"/>
</dbReference>
<gene>
    <name evidence="2" type="ORF">VOLCADRAFT_118746</name>
</gene>
<dbReference type="SUPFAM" id="SSF55729">
    <property type="entry name" value="Acyl-CoA N-acyltransferases (Nat)"/>
    <property type="match status" value="1"/>
</dbReference>
<dbReference type="Pfam" id="PF00583">
    <property type="entry name" value="Acetyltransf_1"/>
    <property type="match status" value="1"/>
</dbReference>
<protein>
    <recommendedName>
        <fullName evidence="1">N-acetyltransferase domain-containing protein</fullName>
    </recommendedName>
</protein>
<evidence type="ECO:0000313" key="3">
    <source>
        <dbReference type="Proteomes" id="UP000001058"/>
    </source>
</evidence>
<accession>D8U780</accession>
<organism evidence="3">
    <name type="scientific">Volvox carteri f. nagariensis</name>
    <dbReference type="NCBI Taxonomy" id="3068"/>
    <lineage>
        <taxon>Eukaryota</taxon>
        <taxon>Viridiplantae</taxon>
        <taxon>Chlorophyta</taxon>
        <taxon>core chlorophytes</taxon>
        <taxon>Chlorophyceae</taxon>
        <taxon>CS clade</taxon>
        <taxon>Chlamydomonadales</taxon>
        <taxon>Volvocaceae</taxon>
        <taxon>Volvox</taxon>
    </lineage>
</organism>
<proteinExistence type="predicted"/>
<dbReference type="Proteomes" id="UP000001058">
    <property type="component" value="Unassembled WGS sequence"/>
</dbReference>
<dbReference type="STRING" id="3068.D8U780"/>
<dbReference type="RefSeq" id="XP_002954483.1">
    <property type="nucleotide sequence ID" value="XM_002954437.1"/>
</dbReference>
<dbReference type="eggNOG" id="ENOG502QTIQ">
    <property type="taxonomic scope" value="Eukaryota"/>
</dbReference>
<dbReference type="KEGG" id="vcn:VOLCADRAFT_118746"/>
<dbReference type="AlphaFoldDB" id="D8U780"/>
<dbReference type="PROSITE" id="PS51186">
    <property type="entry name" value="GNAT"/>
    <property type="match status" value="1"/>
</dbReference>
<dbReference type="InterPro" id="IPR016181">
    <property type="entry name" value="Acyl_CoA_acyltransferase"/>
</dbReference>
<dbReference type="InParanoid" id="D8U780"/>
<dbReference type="Gene3D" id="3.40.630.30">
    <property type="match status" value="1"/>
</dbReference>
<sequence length="241" mass="26354">MRSVVEIDDQRALAQIVHNIWMRRRTLIAESLRIRPIERGDVQAASIVLTRAFATSAEAVPLAEVLKDIDSMLLADPGPAADSSSDPSTTSGRSVAPDGYFLVARLYPRDPQQAPLPPGQDSRLVGTAAVSFSAESQPVRRLPPVNLPPSGGAYVSNMAVDPRVRRRGVARALLTACEELVWTAGRREVWLHVREVDAAARTLYDSAGYVAAAKDSWLDTIKHGGMRPRILMRKELHKNSC</sequence>
<reference evidence="2 3" key="1">
    <citation type="journal article" date="2010" name="Science">
        <title>Genomic analysis of organismal complexity in the multicellular green alga Volvox carteri.</title>
        <authorList>
            <person name="Prochnik S.E."/>
            <person name="Umen J."/>
            <person name="Nedelcu A.M."/>
            <person name="Hallmann A."/>
            <person name="Miller S.M."/>
            <person name="Nishii I."/>
            <person name="Ferris P."/>
            <person name="Kuo A."/>
            <person name="Mitros T."/>
            <person name="Fritz-Laylin L.K."/>
            <person name="Hellsten U."/>
            <person name="Chapman J."/>
            <person name="Simakov O."/>
            <person name="Rensing S.A."/>
            <person name="Terry A."/>
            <person name="Pangilinan J."/>
            <person name="Kapitonov V."/>
            <person name="Jurka J."/>
            <person name="Salamov A."/>
            <person name="Shapiro H."/>
            <person name="Schmutz J."/>
            <person name="Grimwood J."/>
            <person name="Lindquist E."/>
            <person name="Lucas S."/>
            <person name="Grigoriev I.V."/>
            <person name="Schmitt R."/>
            <person name="Kirk D."/>
            <person name="Rokhsar D.S."/>
        </authorList>
    </citation>
    <scope>NUCLEOTIDE SEQUENCE [LARGE SCALE GENOMIC DNA]</scope>
    <source>
        <strain evidence="3">f. Nagariensis / Eve</strain>
    </source>
</reference>
<dbReference type="GO" id="GO:0016747">
    <property type="term" value="F:acyltransferase activity, transferring groups other than amino-acyl groups"/>
    <property type="evidence" value="ECO:0007669"/>
    <property type="project" value="InterPro"/>
</dbReference>
<dbReference type="GeneID" id="9624843"/>
<evidence type="ECO:0000313" key="2">
    <source>
        <dbReference type="EMBL" id="EFJ44376.1"/>
    </source>
</evidence>
<dbReference type="OrthoDB" id="2017234at2759"/>
<keyword evidence="3" id="KW-1185">Reference proteome</keyword>
<feature type="domain" description="N-acetyltransferase" evidence="1">
    <location>
        <begin position="32"/>
        <end position="237"/>
    </location>
</feature>